<reference evidence="2" key="2">
    <citation type="submission" date="2025-08" db="UniProtKB">
        <authorList>
            <consortium name="RefSeq"/>
        </authorList>
    </citation>
    <scope>IDENTIFICATION</scope>
    <source>
        <tissue evidence="2">Leaf</tissue>
    </source>
</reference>
<dbReference type="RefSeq" id="XP_075082293.1">
    <property type="nucleotide sequence ID" value="XM_075226192.1"/>
</dbReference>
<keyword evidence="1" id="KW-1185">Reference proteome</keyword>
<reference evidence="1" key="1">
    <citation type="journal article" date="2014" name="Nat. Commun.">
        <title>The tobacco genome sequence and its comparison with those of tomato and potato.</title>
        <authorList>
            <person name="Sierro N."/>
            <person name="Battey J.N."/>
            <person name="Ouadi S."/>
            <person name="Bakaher N."/>
            <person name="Bovet L."/>
            <person name="Willig A."/>
            <person name="Goepfert S."/>
            <person name="Peitsch M.C."/>
            <person name="Ivanov N.V."/>
        </authorList>
    </citation>
    <scope>NUCLEOTIDE SEQUENCE [LARGE SCALE GENOMIC DNA]</scope>
</reference>
<dbReference type="Proteomes" id="UP000790787">
    <property type="component" value="Chromosome 12"/>
</dbReference>
<accession>A0AC58SBE9</accession>
<organism evidence="1 2">
    <name type="scientific">Nicotiana tabacum</name>
    <name type="common">Common tobacco</name>
    <dbReference type="NCBI Taxonomy" id="4097"/>
    <lineage>
        <taxon>Eukaryota</taxon>
        <taxon>Viridiplantae</taxon>
        <taxon>Streptophyta</taxon>
        <taxon>Embryophyta</taxon>
        <taxon>Tracheophyta</taxon>
        <taxon>Spermatophyta</taxon>
        <taxon>Magnoliopsida</taxon>
        <taxon>eudicotyledons</taxon>
        <taxon>Gunneridae</taxon>
        <taxon>Pentapetalae</taxon>
        <taxon>asterids</taxon>
        <taxon>lamiids</taxon>
        <taxon>Solanales</taxon>
        <taxon>Solanaceae</taxon>
        <taxon>Nicotianoideae</taxon>
        <taxon>Nicotianeae</taxon>
        <taxon>Nicotiana</taxon>
    </lineage>
</organism>
<proteinExistence type="predicted"/>
<name>A0AC58SBE9_TOBAC</name>
<sequence>MERSDSVQRARTDSQYEPPGTTTPTAEAIAGKLTYGTTVSTATATPTTPRDSVIARQTTHNGMSAMIFKAKDYYEIMAEECKLTIADFNNEDDFNSIWYGRVIEIEGLQMWLQKWSLDIKPDEDIPIVLDDTLTGTDSSVDIATKENMDKLVKIGKTLLKKPVSRVNLQTGLSEQCKNGGTNEETLKSLRRYFQKKKDSGIPSHLIQTKPQSSTSFVWSTQEIIVFI</sequence>
<protein>
    <submittedName>
        <fullName evidence="2">Uncharacterized protein LOC142166804 isoform X2</fullName>
    </submittedName>
</protein>
<evidence type="ECO:0000313" key="2">
    <source>
        <dbReference type="RefSeq" id="XP_075082293.1"/>
    </source>
</evidence>
<evidence type="ECO:0000313" key="1">
    <source>
        <dbReference type="Proteomes" id="UP000790787"/>
    </source>
</evidence>
<gene>
    <name evidence="2" type="primary">LOC142166804</name>
</gene>